<dbReference type="AlphaFoldDB" id="A0A1M5LZS3"/>
<gene>
    <name evidence="4" type="ORF">SAMN05444483_12328</name>
</gene>
<proteinExistence type="inferred from homology"/>
<dbReference type="FunFam" id="3.20.10.10:FF:000002">
    <property type="entry name" value="D-alanine aminotransferase"/>
    <property type="match status" value="1"/>
</dbReference>
<organism evidence="4 5">
    <name type="scientific">Salegentibacter echinorum</name>
    <dbReference type="NCBI Taxonomy" id="1073325"/>
    <lineage>
        <taxon>Bacteria</taxon>
        <taxon>Pseudomonadati</taxon>
        <taxon>Bacteroidota</taxon>
        <taxon>Flavobacteriia</taxon>
        <taxon>Flavobacteriales</taxon>
        <taxon>Flavobacteriaceae</taxon>
        <taxon>Salegentibacter</taxon>
    </lineage>
</organism>
<dbReference type="PANTHER" id="PTHR42743:SF10">
    <property type="entry name" value="D-ALANINE AMINOTRANSFERASE"/>
    <property type="match status" value="1"/>
</dbReference>
<dbReference type="Gene3D" id="3.20.10.10">
    <property type="entry name" value="D-amino Acid Aminotransferase, subunit A, domain 2"/>
    <property type="match status" value="1"/>
</dbReference>
<reference evidence="5" key="1">
    <citation type="submission" date="2016-11" db="EMBL/GenBank/DDBJ databases">
        <authorList>
            <person name="Varghese N."/>
            <person name="Submissions S."/>
        </authorList>
    </citation>
    <scope>NUCLEOTIDE SEQUENCE [LARGE SCALE GENOMIC DNA]</scope>
    <source>
        <strain evidence="5">DSM 24579</strain>
    </source>
</reference>
<dbReference type="SUPFAM" id="SSF56752">
    <property type="entry name" value="D-aminoacid aminotransferase-like PLP-dependent enzymes"/>
    <property type="match status" value="1"/>
</dbReference>
<keyword evidence="5" id="KW-1185">Reference proteome</keyword>
<evidence type="ECO:0000256" key="3">
    <source>
        <dbReference type="ARBA" id="ARBA00022898"/>
    </source>
</evidence>
<dbReference type="Pfam" id="PF01063">
    <property type="entry name" value="Aminotran_4"/>
    <property type="match status" value="1"/>
</dbReference>
<dbReference type="PANTHER" id="PTHR42743">
    <property type="entry name" value="AMINO-ACID AMINOTRANSFERASE"/>
    <property type="match status" value="1"/>
</dbReference>
<dbReference type="OrthoDB" id="9804984at2"/>
<dbReference type="GO" id="GO:0046394">
    <property type="term" value="P:carboxylic acid biosynthetic process"/>
    <property type="evidence" value="ECO:0007669"/>
    <property type="project" value="UniProtKB-ARBA"/>
</dbReference>
<evidence type="ECO:0000313" key="4">
    <source>
        <dbReference type="EMBL" id="SHG70508.1"/>
    </source>
</evidence>
<evidence type="ECO:0000256" key="2">
    <source>
        <dbReference type="ARBA" id="ARBA00009320"/>
    </source>
</evidence>
<dbReference type="EMBL" id="FQVT01000023">
    <property type="protein sequence ID" value="SHG70508.1"/>
    <property type="molecule type" value="Genomic_DNA"/>
</dbReference>
<comment type="cofactor">
    <cofactor evidence="1">
        <name>pyridoxal 5'-phosphate</name>
        <dbReference type="ChEBI" id="CHEBI:597326"/>
    </cofactor>
</comment>
<evidence type="ECO:0000256" key="1">
    <source>
        <dbReference type="ARBA" id="ARBA00001933"/>
    </source>
</evidence>
<accession>A0A1M5LZS3</accession>
<dbReference type="InterPro" id="IPR043131">
    <property type="entry name" value="BCAT-like_N"/>
</dbReference>
<dbReference type="Gene3D" id="3.30.470.10">
    <property type="match status" value="1"/>
</dbReference>
<comment type="similarity">
    <text evidence="2">Belongs to the class-IV pyridoxal-phosphate-dependent aminotransferase family.</text>
</comment>
<dbReference type="InterPro" id="IPR001544">
    <property type="entry name" value="Aminotrans_IV"/>
</dbReference>
<name>A0A1M5LZS3_SALEC</name>
<dbReference type="InterPro" id="IPR043132">
    <property type="entry name" value="BCAT-like_C"/>
</dbReference>
<keyword evidence="3" id="KW-0663">Pyridoxal phosphate</keyword>
<dbReference type="Proteomes" id="UP000183945">
    <property type="component" value="Unassembled WGS sequence"/>
</dbReference>
<protein>
    <submittedName>
        <fullName evidence="4">D-alanine transaminase</fullName>
    </submittedName>
</protein>
<dbReference type="GO" id="GO:0008652">
    <property type="term" value="P:amino acid biosynthetic process"/>
    <property type="evidence" value="ECO:0007669"/>
    <property type="project" value="UniProtKB-ARBA"/>
</dbReference>
<evidence type="ECO:0000313" key="5">
    <source>
        <dbReference type="Proteomes" id="UP000183945"/>
    </source>
</evidence>
<dbReference type="InterPro" id="IPR050571">
    <property type="entry name" value="Class-IV_PLP-Dep_Aminotrnsfr"/>
</dbReference>
<dbReference type="GO" id="GO:0003824">
    <property type="term" value="F:catalytic activity"/>
    <property type="evidence" value="ECO:0007669"/>
    <property type="project" value="InterPro"/>
</dbReference>
<dbReference type="GO" id="GO:0005829">
    <property type="term" value="C:cytosol"/>
    <property type="evidence" value="ECO:0007669"/>
    <property type="project" value="TreeGrafter"/>
</dbReference>
<dbReference type="RefSeq" id="WP_072881834.1">
    <property type="nucleotide sequence ID" value="NZ_FQVT01000023.1"/>
</dbReference>
<dbReference type="InterPro" id="IPR036038">
    <property type="entry name" value="Aminotransferase-like"/>
</dbReference>
<dbReference type="STRING" id="1073325.SAMN05444483_12328"/>
<sequence>MKPQKYFPDEVYLNGKWLKHDEACVSVFDRAFMLGDGIYEVTPFYYGKAFLLEAHLNRLQTCLNKIQIDFDAFSLKPTVKEAISRAGLGNKDAAVYIQVSRGVAPRTHYYPEKVKTTILLYAFPVTLEGFENKNWDVLVSEDKRWHRCDIKSTALLANVMANEEAVSRGFNENLLIRKGYFTEGSHTSIFFVKYGMVFTHPANNDILEGITRNFVIELCAELDIEVKEKAVHVDELVEIDEIFLTGTTTQIVPVNTITRVEKRVYTAKKDQITRRLQKVFFERTRAK</sequence>